<evidence type="ECO:0000256" key="4">
    <source>
        <dbReference type="ARBA" id="ARBA00022723"/>
    </source>
</evidence>
<feature type="region of interest" description="Disordered" evidence="7">
    <location>
        <begin position="31"/>
        <end position="89"/>
    </location>
</feature>
<evidence type="ECO:0000259" key="8">
    <source>
        <dbReference type="PROSITE" id="PS51795"/>
    </source>
</evidence>
<sequence length="190" mass="21350">MSTKRSRFIRSSSLGEIGLFNQIQPIESHWEKRRAVPKPVSKAVQKPVTADSKCVEKPVKNNSKPTKRDPSRGSILTLGSPVRDASDEGSVTKVDERFGVFFQSCFLCKKKITEKDDVFMYGYLCAFCSPECRDKQITLDEKENKNSLEPMTLSENFACKEVAEMTRKGEDLSSGLRNRGQGKYAPYPAP</sequence>
<dbReference type="PROSITE" id="PS51795">
    <property type="entry name" value="ZF_FLZ"/>
    <property type="match status" value="1"/>
</dbReference>
<feature type="region of interest" description="Disordered" evidence="7">
    <location>
        <begin position="168"/>
        <end position="190"/>
    </location>
</feature>
<evidence type="ECO:0000256" key="1">
    <source>
        <dbReference type="ARBA" id="ARBA00004496"/>
    </source>
</evidence>
<comment type="subcellular location">
    <subcellularLocation>
        <location evidence="1">Cytoplasm</location>
    </subcellularLocation>
</comment>
<dbReference type="PANTHER" id="PTHR33059:SF81">
    <property type="entry name" value="FLZ-TYPE DOMAIN-CONTAINING PROTEIN"/>
    <property type="match status" value="1"/>
</dbReference>
<feature type="zinc finger region" description="FLZ-type" evidence="6">
    <location>
        <begin position="100"/>
        <end position="144"/>
    </location>
</feature>
<dbReference type="GO" id="GO:0005737">
    <property type="term" value="C:cytoplasm"/>
    <property type="evidence" value="ECO:0007669"/>
    <property type="project" value="UniProtKB-SubCell"/>
</dbReference>
<evidence type="ECO:0000256" key="7">
    <source>
        <dbReference type="SAM" id="MobiDB-lite"/>
    </source>
</evidence>
<evidence type="ECO:0000256" key="3">
    <source>
        <dbReference type="ARBA" id="ARBA00022490"/>
    </source>
</evidence>
<evidence type="ECO:0000313" key="10">
    <source>
        <dbReference type="Proteomes" id="UP001415857"/>
    </source>
</evidence>
<feature type="domain" description="FLZ-type" evidence="8">
    <location>
        <begin position="100"/>
        <end position="144"/>
    </location>
</feature>
<evidence type="ECO:0000313" key="9">
    <source>
        <dbReference type="EMBL" id="KAK9289040.1"/>
    </source>
</evidence>
<keyword evidence="5" id="KW-0863">Zinc-finger</keyword>
<evidence type="ECO:0000256" key="6">
    <source>
        <dbReference type="PROSITE-ProRule" id="PRU01131"/>
    </source>
</evidence>
<dbReference type="Proteomes" id="UP001415857">
    <property type="component" value="Unassembled WGS sequence"/>
</dbReference>
<organism evidence="9 10">
    <name type="scientific">Liquidambar formosana</name>
    <name type="common">Formosan gum</name>
    <dbReference type="NCBI Taxonomy" id="63359"/>
    <lineage>
        <taxon>Eukaryota</taxon>
        <taxon>Viridiplantae</taxon>
        <taxon>Streptophyta</taxon>
        <taxon>Embryophyta</taxon>
        <taxon>Tracheophyta</taxon>
        <taxon>Spermatophyta</taxon>
        <taxon>Magnoliopsida</taxon>
        <taxon>eudicotyledons</taxon>
        <taxon>Gunneridae</taxon>
        <taxon>Pentapetalae</taxon>
        <taxon>Saxifragales</taxon>
        <taxon>Altingiaceae</taxon>
        <taxon>Liquidambar</taxon>
    </lineage>
</organism>
<dbReference type="EMBL" id="JBBPBK010000003">
    <property type="protein sequence ID" value="KAK9289040.1"/>
    <property type="molecule type" value="Genomic_DNA"/>
</dbReference>
<accession>A0AAP0S7X2</accession>
<gene>
    <name evidence="9" type="ORF">L1049_017511</name>
</gene>
<reference evidence="9 10" key="1">
    <citation type="journal article" date="2024" name="Plant J.">
        <title>Genome sequences and population genomics reveal climatic adaptation and genomic divergence between two closely related sweetgum species.</title>
        <authorList>
            <person name="Xu W.Q."/>
            <person name="Ren C.Q."/>
            <person name="Zhang X.Y."/>
            <person name="Comes H.P."/>
            <person name="Liu X.H."/>
            <person name="Li Y.G."/>
            <person name="Kettle C.J."/>
            <person name="Jalonen R."/>
            <person name="Gaisberger H."/>
            <person name="Ma Y.Z."/>
            <person name="Qiu Y.X."/>
        </authorList>
    </citation>
    <scope>NUCLEOTIDE SEQUENCE [LARGE SCALE GENOMIC DNA]</scope>
    <source>
        <strain evidence="9">Hangzhou</strain>
    </source>
</reference>
<keyword evidence="3" id="KW-0963">Cytoplasm</keyword>
<keyword evidence="4" id="KW-0479">Metal-binding</keyword>
<keyword evidence="5" id="KW-0862">Zinc</keyword>
<comment type="caution">
    <text evidence="9">The sequence shown here is derived from an EMBL/GenBank/DDBJ whole genome shotgun (WGS) entry which is preliminary data.</text>
</comment>
<name>A0AAP0S7X2_LIQFO</name>
<dbReference type="Pfam" id="PF04570">
    <property type="entry name" value="zf-FLZ"/>
    <property type="match status" value="1"/>
</dbReference>
<protein>
    <recommendedName>
        <fullName evidence="8">FLZ-type domain-containing protein</fullName>
    </recommendedName>
</protein>
<dbReference type="AlphaFoldDB" id="A0AAP0S7X2"/>
<comment type="similarity">
    <text evidence="2">Belongs to the FLZ family.</text>
</comment>
<proteinExistence type="inferred from homology"/>
<dbReference type="GO" id="GO:0008270">
    <property type="term" value="F:zinc ion binding"/>
    <property type="evidence" value="ECO:0007669"/>
    <property type="project" value="UniProtKB-KW"/>
</dbReference>
<keyword evidence="10" id="KW-1185">Reference proteome</keyword>
<evidence type="ECO:0000256" key="2">
    <source>
        <dbReference type="ARBA" id="ARBA00009374"/>
    </source>
</evidence>
<dbReference type="PANTHER" id="PTHR33059">
    <property type="entry name" value="FCS-LIKE ZINC FINGER 5"/>
    <property type="match status" value="1"/>
</dbReference>
<dbReference type="InterPro" id="IPR007650">
    <property type="entry name" value="Zf-FLZ_dom"/>
</dbReference>
<evidence type="ECO:0000256" key="5">
    <source>
        <dbReference type="ARBA" id="ARBA00022771"/>
    </source>
</evidence>